<keyword evidence="2" id="KW-1185">Reference proteome</keyword>
<reference evidence="1 2" key="1">
    <citation type="submission" date="2020-10" db="EMBL/GenBank/DDBJ databases">
        <title>Trueperella pecoris sp. nov. isolated from bovine and porcine specimens.</title>
        <authorList>
            <person name="Schoenecker L."/>
            <person name="Schnydrig P."/>
            <person name="Brodard I."/>
            <person name="Thomann A."/>
            <person name="Hemphill A."/>
            <person name="Rodriguez-Campos S."/>
            <person name="Perreten V."/>
            <person name="Jores J."/>
            <person name="Kittl S."/>
        </authorList>
    </citation>
    <scope>NUCLEOTIDE SEQUENCE [LARGE SCALE GENOMIC DNA]</scope>
    <source>
        <strain evidence="1 2">15A0121</strain>
    </source>
</reference>
<dbReference type="AlphaFoldDB" id="A0A7M1QUT1"/>
<evidence type="ECO:0000313" key="1">
    <source>
        <dbReference type="EMBL" id="QOR45274.1"/>
    </source>
</evidence>
<evidence type="ECO:0000313" key="2">
    <source>
        <dbReference type="Proteomes" id="UP000595053"/>
    </source>
</evidence>
<accession>A0A7M1QUT1</accession>
<gene>
    <name evidence="1" type="ORF">INS88_08335</name>
</gene>
<dbReference type="EMBL" id="CP063213">
    <property type="protein sequence ID" value="QOR45274.1"/>
    <property type="molecule type" value="Genomic_DNA"/>
</dbReference>
<dbReference type="Proteomes" id="UP000595053">
    <property type="component" value="Chromosome"/>
</dbReference>
<dbReference type="RefSeq" id="WP_197550923.1">
    <property type="nucleotide sequence ID" value="NZ_CP063213.1"/>
</dbReference>
<name>A0A7M1QUT1_9ACTO</name>
<proteinExistence type="predicted"/>
<organism evidence="1 2">
    <name type="scientific">Trueperella pecoris</name>
    <dbReference type="NCBI Taxonomy" id="2733571"/>
    <lineage>
        <taxon>Bacteria</taxon>
        <taxon>Bacillati</taxon>
        <taxon>Actinomycetota</taxon>
        <taxon>Actinomycetes</taxon>
        <taxon>Actinomycetales</taxon>
        <taxon>Actinomycetaceae</taxon>
        <taxon>Trueperella</taxon>
    </lineage>
</organism>
<sequence>MSKQTPRIVNVAEFRQETDRLFRVANVDYHACVNAQEVRNWLVVAGRALEECAALQTKRAKAYDLDQFKDAVRALECRVSQSGERIRYLEATA</sequence>
<protein>
    <submittedName>
        <fullName evidence="1">Uncharacterized protein</fullName>
    </submittedName>
</protein>